<feature type="region of interest" description="Disordered" evidence="1">
    <location>
        <begin position="1016"/>
        <end position="1040"/>
    </location>
</feature>
<feature type="compositionally biased region" description="Low complexity" evidence="1">
    <location>
        <begin position="36"/>
        <end position="48"/>
    </location>
</feature>
<feature type="compositionally biased region" description="Polar residues" evidence="1">
    <location>
        <begin position="733"/>
        <end position="756"/>
    </location>
</feature>
<feature type="compositionally biased region" description="Low complexity" evidence="1">
    <location>
        <begin position="586"/>
        <end position="596"/>
    </location>
</feature>
<feature type="compositionally biased region" description="Polar residues" evidence="1">
    <location>
        <begin position="1254"/>
        <end position="1285"/>
    </location>
</feature>
<feature type="compositionally biased region" description="Polar residues" evidence="1">
    <location>
        <begin position="432"/>
        <end position="456"/>
    </location>
</feature>
<sequence>MAGLFNRRRRPDSYQGFSKYTHEINTFHHPTQHAGLPLQPQQQQQQQQRTQSMTTAGAAAAAAALRLHSTPVKQQQQPSSPTQRQFGRSNSLSSANRSNSLRQYTYHPKASYQTGSGGAGGAGGASSTSNNDHGLPRRYNSLTSQGRNSLTRRSQVNQRQLQQPRHENFHEVEEENQHRVHHINEDEEEVDYVVTTTTTKVVDSQGRTQSITTKTVKTFPDGSNIIETSTKNISRSNSRANSLSSNNYRQNSMTASLSHQPINLTKIDEDLQNFDYDYQVDNLDDDGKLKLNTGDQHHPQERDIIAEEAEEEEGKQFSEPQLGAPFNELTRPEKPRQYSTDRTSSLNSQNKPLRSILKGQTPLNDSQQQQQQQQQGTLPAAAAAAASVPPEVARGDIDSPPVDSHHPYKHLTSNTQEQQIPQQSRQPAKPTVATSPTYNINDSFNRQPRQQISSPRENIHYSHSPGSSIKFDDKVETIPVERPKYAQPTSPKQYQARTKPAPPGPPAASSLQQPNADFYAAAMQAAYKKVYGDRDQAAIGGATSPTSPDFHPSSPPQQSPPQVERQHSGRKSKFGFIPLTPRKEVSSPQQEQQFEPPVQPNTNQERTSSMNSLIKNKIQRDQKAQAAMSKGSVPINYEYVNHHKQFPMHSMREDPQRQKEGQRLAKEQTKEQKQAAKEQAKEDKIKAKEQADEEKRLAKEQADQEKIAAKEAKKREKKPLFGFFNKKNRRHSQTGSVYSGTSSNVGTSSPQQHHQQVSGPGVPVIGGAAVGATAAGVVASSENNVDGISRDVGTTSNTVGAPQANIDTMATPRSSVPATPVQNNAVNGREENVVGGLHSSVPYGKHGAVPTDFPAKKSDAQAGTVVESQVREDRNPVQISSPVHVQRLGPNIESQADELQNEIEHSNSGRYGVNGEGIVGSGPTSEKETVLPVPISSPIRVECLGPNIEAQADELTNELGHERRIPEDNYGVEEHPGTTLDPRAKEPEAEKNNTNKNNGPNLYSKEDAAAAPVVIPTGEGTVENSTVGDTYGSQLGDGESYKISVPRKYSNQENDLEAMEPKQSDLIPGATVSTTNVPCDSYYPSPNLSTKQRNSVYDHADTKEAQAFSKVPVPELNDIEDDDEQEHGGVEDITVVEEAPVQEEPSLNSYEKIPTPTNNEDENYQVINKNEIVGENTDSRVEGEIKSVTESEPVVIDTLTEPVASNVDHETGYKTPQVDAEPTFAGKSKRPPSEVGASAFVMSEKLADPHDHQNLMSGNFAGSQFVKKSNTQQDSPSSRGSQGQPKPTFVSDEAPQDATESRQQQVSKDSQQQPSQHEAANNGYSSSTEPSGDTLPTTQSKHNIEEYNPDDLEGVVVEEKKGKGKKNKKEKKEKKEKKPSKFKEKMLKYFVSGYEN</sequence>
<feature type="compositionally biased region" description="Gly residues" evidence="1">
    <location>
        <begin position="115"/>
        <end position="124"/>
    </location>
</feature>
<dbReference type="Proteomes" id="UP000005018">
    <property type="component" value="Chromosome 8"/>
</dbReference>
<protein>
    <submittedName>
        <fullName evidence="2">Uncharacterized protein</fullName>
    </submittedName>
</protein>
<evidence type="ECO:0000313" key="3">
    <source>
        <dbReference type="Proteomes" id="UP000005018"/>
    </source>
</evidence>
<feature type="region of interest" description="Disordered" evidence="1">
    <location>
        <begin position="905"/>
        <end position="930"/>
    </location>
</feature>
<feature type="compositionally biased region" description="Basic and acidic residues" evidence="1">
    <location>
        <begin position="959"/>
        <end position="993"/>
    </location>
</feature>
<feature type="compositionally biased region" description="Low complexity" evidence="1">
    <location>
        <begin position="416"/>
        <end position="426"/>
    </location>
</feature>
<feature type="compositionally biased region" description="Polar residues" evidence="1">
    <location>
        <begin position="601"/>
        <end position="614"/>
    </location>
</feature>
<feature type="region of interest" description="Disordered" evidence="1">
    <location>
        <begin position="955"/>
        <end position="1004"/>
    </location>
</feature>
<evidence type="ECO:0000256" key="1">
    <source>
        <dbReference type="SAM" id="MobiDB-lite"/>
    </source>
</evidence>
<feature type="compositionally biased region" description="Basic and acidic residues" evidence="1">
    <location>
        <begin position="470"/>
        <end position="484"/>
    </location>
</feature>
<keyword evidence="3" id="KW-1185">Reference proteome</keyword>
<feature type="region of interest" description="Disordered" evidence="1">
    <location>
        <begin position="1104"/>
        <end position="1162"/>
    </location>
</feature>
<proteinExistence type="predicted"/>
<dbReference type="HOGENOM" id="CLU_254609_0_0_1"/>
<reference evidence="2 3" key="1">
    <citation type="journal article" date="2012" name="PLoS ONE">
        <title>Sequence and analysis of the genome of the pathogenic yeast Candida orthopsilosis.</title>
        <authorList>
            <person name="Riccombeni A."/>
            <person name="Vidanes G."/>
            <person name="Proux-Wera E."/>
            <person name="Wolfe K.H."/>
            <person name="Butler G."/>
        </authorList>
    </citation>
    <scope>NUCLEOTIDE SEQUENCE [LARGE SCALE GENOMIC DNA]</scope>
    <source>
        <strain evidence="2 3">Co 90-125</strain>
    </source>
</reference>
<feature type="compositionally biased region" description="Basic and acidic residues" evidence="1">
    <location>
        <begin position="650"/>
        <end position="714"/>
    </location>
</feature>
<feature type="compositionally biased region" description="Basic residues" evidence="1">
    <location>
        <begin position="1362"/>
        <end position="1378"/>
    </location>
</feature>
<feature type="region of interest" description="Disordered" evidence="1">
    <location>
        <begin position="785"/>
        <end position="826"/>
    </location>
</feature>
<feature type="compositionally biased region" description="Low complexity" evidence="1">
    <location>
        <begin position="1301"/>
        <end position="1316"/>
    </location>
</feature>
<feature type="region of interest" description="Disordered" evidence="1">
    <location>
        <begin position="30"/>
        <end position="185"/>
    </location>
</feature>
<evidence type="ECO:0000313" key="2">
    <source>
        <dbReference type="EMBL" id="CCG25157.1"/>
    </source>
</evidence>
<dbReference type="RefSeq" id="XP_003871282.1">
    <property type="nucleotide sequence ID" value="XM_003871233.1"/>
</dbReference>
<feature type="compositionally biased region" description="Polar residues" evidence="1">
    <location>
        <begin position="1022"/>
        <end position="1033"/>
    </location>
</feature>
<accession>H8XBG9</accession>
<dbReference type="GeneID" id="14542376"/>
<feature type="region of interest" description="Disordered" evidence="1">
    <location>
        <begin position="1052"/>
        <end position="1078"/>
    </location>
</feature>
<feature type="region of interest" description="Disordered" evidence="1">
    <location>
        <begin position="649"/>
        <end position="763"/>
    </location>
</feature>
<feature type="compositionally biased region" description="Basic and acidic residues" evidence="1">
    <location>
        <begin position="164"/>
        <end position="184"/>
    </location>
</feature>
<feature type="compositionally biased region" description="Polar residues" evidence="1">
    <location>
        <begin position="337"/>
        <end position="352"/>
    </location>
</feature>
<feature type="compositionally biased region" description="Low complexity" evidence="1">
    <location>
        <begin position="367"/>
        <end position="386"/>
    </location>
</feature>
<gene>
    <name evidence="2" type="ORF">CORT_0H00390</name>
</gene>
<feature type="region of interest" description="Disordered" evidence="1">
    <location>
        <begin position="1199"/>
        <end position="1382"/>
    </location>
</feature>
<feature type="compositionally biased region" description="Polar residues" evidence="1">
    <location>
        <begin position="1318"/>
        <end position="1341"/>
    </location>
</feature>
<dbReference type="EMBL" id="HE681726">
    <property type="protein sequence ID" value="CCG25157.1"/>
    <property type="molecule type" value="Genomic_DNA"/>
</dbReference>
<feature type="compositionally biased region" description="Low complexity" evidence="1">
    <location>
        <begin position="56"/>
        <end position="102"/>
    </location>
</feature>
<name>H8XBG9_CANO9</name>
<feature type="region of interest" description="Disordered" evidence="1">
    <location>
        <begin position="849"/>
        <end position="874"/>
    </location>
</feature>
<feature type="compositionally biased region" description="Polar residues" evidence="1">
    <location>
        <begin position="140"/>
        <end position="163"/>
    </location>
</feature>
<organism evidence="2 3">
    <name type="scientific">Candida orthopsilosis (strain 90-125)</name>
    <name type="common">Yeast</name>
    <dbReference type="NCBI Taxonomy" id="1136231"/>
    <lineage>
        <taxon>Eukaryota</taxon>
        <taxon>Fungi</taxon>
        <taxon>Dikarya</taxon>
        <taxon>Ascomycota</taxon>
        <taxon>Saccharomycotina</taxon>
        <taxon>Pichiomycetes</taxon>
        <taxon>Debaryomycetaceae</taxon>
        <taxon>Candida/Lodderomyces clade</taxon>
        <taxon>Candida</taxon>
    </lineage>
</organism>
<feature type="region of interest" description="Disordered" evidence="1">
    <location>
        <begin position="537"/>
        <end position="629"/>
    </location>
</feature>
<feature type="compositionally biased region" description="Polar residues" evidence="1">
    <location>
        <begin position="487"/>
        <end position="496"/>
    </location>
</feature>
<dbReference type="KEGG" id="cot:CORT_0H00390"/>
<feature type="region of interest" description="Disordered" evidence="1">
    <location>
        <begin position="310"/>
        <end position="515"/>
    </location>
</feature>
<dbReference type="eggNOG" id="ENOG502QQDI">
    <property type="taxonomic scope" value="Eukaryota"/>
</dbReference>
<dbReference type="OrthoDB" id="4096741at2759"/>